<dbReference type="PANTHER" id="PTHR14974:SF3">
    <property type="entry name" value="SIMILAR TO RIKEN CDNA 1700025G04 GENE"/>
    <property type="match status" value="1"/>
</dbReference>
<dbReference type="InterPro" id="IPR027967">
    <property type="entry name" value="DUF4612"/>
</dbReference>
<dbReference type="EMBL" id="WIXP02000009">
    <property type="protein sequence ID" value="KAF6205169.1"/>
    <property type="molecule type" value="Genomic_DNA"/>
</dbReference>
<evidence type="ECO:0000313" key="2">
    <source>
        <dbReference type="EMBL" id="KAF6205169.1"/>
    </source>
</evidence>
<organism evidence="2 3">
    <name type="scientific">Apolygus lucorum</name>
    <name type="common">Small green plant bug</name>
    <name type="synonym">Lygocoris lucorum</name>
    <dbReference type="NCBI Taxonomy" id="248454"/>
    <lineage>
        <taxon>Eukaryota</taxon>
        <taxon>Metazoa</taxon>
        <taxon>Ecdysozoa</taxon>
        <taxon>Arthropoda</taxon>
        <taxon>Hexapoda</taxon>
        <taxon>Insecta</taxon>
        <taxon>Pterygota</taxon>
        <taxon>Neoptera</taxon>
        <taxon>Paraneoptera</taxon>
        <taxon>Hemiptera</taxon>
        <taxon>Heteroptera</taxon>
        <taxon>Panheteroptera</taxon>
        <taxon>Cimicomorpha</taxon>
        <taxon>Miridae</taxon>
        <taxon>Mirini</taxon>
        <taxon>Apolygus</taxon>
    </lineage>
</organism>
<feature type="region of interest" description="Disordered" evidence="1">
    <location>
        <begin position="65"/>
        <end position="101"/>
    </location>
</feature>
<feature type="region of interest" description="Disordered" evidence="1">
    <location>
        <begin position="240"/>
        <end position="305"/>
    </location>
</feature>
<sequence length="325" mass="36568">MWRELTPRYGMADNLPTLDPSLLKTDIDAIITGFRDEKRACHRDRVESSNSYTLYRELDPAVKCAKAGEENSDEERSEKGSSEKVASGEETQLAAAQLSAAQAAEEEEAAARLRQMVALSNSPLLAHQELSNSQNDFFKMLDDKINNGPDYDGANEFEFAMDHAQLCRLLQEWQSAKHKSKYGQSQLGHPQHKLQKYHSIQSNGEPPGMKPRLSHQSSLYSPAPPGAAAHPYAGYAPSHYDPYQMRHYQPPPQHVYQPPPPQHYPHQMPPSSYQQPPGYQPPPPSYGYQGPPPPQQQYPQQFHHHMGASSVVMYDKRGGYYTELA</sequence>
<dbReference type="OrthoDB" id="5919401at2759"/>
<comment type="caution">
    <text evidence="2">The sequence shown here is derived from an EMBL/GenBank/DDBJ whole genome shotgun (WGS) entry which is preliminary data.</text>
</comment>
<evidence type="ECO:0000313" key="3">
    <source>
        <dbReference type="Proteomes" id="UP000466442"/>
    </source>
</evidence>
<feature type="compositionally biased region" description="Low complexity" evidence="1">
    <location>
        <begin position="89"/>
        <end position="101"/>
    </location>
</feature>
<feature type="compositionally biased region" description="Pro residues" evidence="1">
    <location>
        <begin position="278"/>
        <end position="296"/>
    </location>
</feature>
<dbReference type="PANTHER" id="PTHR14974">
    <property type="entry name" value="SIMILAR TO RIKEN CDNA 1700025G04 GENE"/>
    <property type="match status" value="1"/>
</dbReference>
<feature type="region of interest" description="Disordered" evidence="1">
    <location>
        <begin position="199"/>
        <end position="225"/>
    </location>
</feature>
<evidence type="ECO:0000256" key="1">
    <source>
        <dbReference type="SAM" id="MobiDB-lite"/>
    </source>
</evidence>
<reference evidence="2" key="1">
    <citation type="journal article" date="2021" name="Mol. Ecol. Resour.">
        <title>Apolygus lucorum genome provides insights into omnivorousness and mesophyll feeding.</title>
        <authorList>
            <person name="Liu Y."/>
            <person name="Liu H."/>
            <person name="Wang H."/>
            <person name="Huang T."/>
            <person name="Liu B."/>
            <person name="Yang B."/>
            <person name="Yin L."/>
            <person name="Li B."/>
            <person name="Zhang Y."/>
            <person name="Zhang S."/>
            <person name="Jiang F."/>
            <person name="Zhang X."/>
            <person name="Ren Y."/>
            <person name="Wang B."/>
            <person name="Wang S."/>
            <person name="Lu Y."/>
            <person name="Wu K."/>
            <person name="Fan W."/>
            <person name="Wang G."/>
        </authorList>
    </citation>
    <scope>NUCLEOTIDE SEQUENCE</scope>
    <source>
        <strain evidence="2">12Hb</strain>
    </source>
</reference>
<proteinExistence type="predicted"/>
<dbReference type="Proteomes" id="UP000466442">
    <property type="component" value="Linkage Group LG9"/>
</dbReference>
<dbReference type="Pfam" id="PF15389">
    <property type="entry name" value="DUF4612"/>
    <property type="match status" value="1"/>
</dbReference>
<name>A0A8S9X9D5_APOLU</name>
<keyword evidence="3" id="KW-1185">Reference proteome</keyword>
<feature type="compositionally biased region" description="Low complexity" evidence="1">
    <location>
        <begin position="264"/>
        <end position="277"/>
    </location>
</feature>
<accession>A0A8S9X9D5</accession>
<feature type="compositionally biased region" description="Pro residues" evidence="1">
    <location>
        <begin position="249"/>
        <end position="263"/>
    </location>
</feature>
<gene>
    <name evidence="2" type="ORF">GE061_019336</name>
</gene>
<protein>
    <submittedName>
        <fullName evidence="2">Uncharacterized protein</fullName>
    </submittedName>
</protein>
<feature type="compositionally biased region" description="Basic and acidic residues" evidence="1">
    <location>
        <begin position="65"/>
        <end position="82"/>
    </location>
</feature>
<dbReference type="AlphaFoldDB" id="A0A8S9X9D5"/>